<comment type="caution">
    <text evidence="2">The sequence shown here is derived from an EMBL/GenBank/DDBJ whole genome shotgun (WGS) entry which is preliminary data.</text>
</comment>
<feature type="region of interest" description="Disordered" evidence="1">
    <location>
        <begin position="61"/>
        <end position="103"/>
    </location>
</feature>
<name>A0A8H6JQW6_9PEZI</name>
<evidence type="ECO:0000313" key="2">
    <source>
        <dbReference type="EMBL" id="KAF6817348.1"/>
    </source>
</evidence>
<gene>
    <name evidence="2" type="ORF">CSOJ01_02530</name>
</gene>
<dbReference type="EMBL" id="WIGN01000022">
    <property type="protein sequence ID" value="KAF6817348.1"/>
    <property type="molecule type" value="Genomic_DNA"/>
</dbReference>
<sequence>MRQVEAREDLDVGTLSEQLRAAKRECAMWKARAEAAEKRVATLERFTRRLRAIQGGDGQYECDEARSLERDSKEGAGMENEGVLAPRLGETLHPTGVRKTSDGGAAAWWNEGRLGRIEFQHMDMNGPAFLEVIEAVQELLEGDDVE</sequence>
<organism evidence="2 3">
    <name type="scientific">Colletotrichum sojae</name>
    <dbReference type="NCBI Taxonomy" id="2175907"/>
    <lineage>
        <taxon>Eukaryota</taxon>
        <taxon>Fungi</taxon>
        <taxon>Dikarya</taxon>
        <taxon>Ascomycota</taxon>
        <taxon>Pezizomycotina</taxon>
        <taxon>Sordariomycetes</taxon>
        <taxon>Hypocreomycetidae</taxon>
        <taxon>Glomerellales</taxon>
        <taxon>Glomerellaceae</taxon>
        <taxon>Colletotrichum</taxon>
        <taxon>Colletotrichum orchidearum species complex</taxon>
    </lineage>
</organism>
<reference evidence="2 3" key="1">
    <citation type="journal article" date="2020" name="Phytopathology">
        <title>Genome Sequence Resources of Colletotrichum truncatum, C. plurivorum, C. musicola, and C. sojae: Four Species Pathogenic to Soybean (Glycine max).</title>
        <authorList>
            <person name="Rogerio F."/>
            <person name="Boufleur T.R."/>
            <person name="Ciampi-Guillardi M."/>
            <person name="Sukno S.A."/>
            <person name="Thon M.R."/>
            <person name="Massola Junior N.S."/>
            <person name="Baroncelli R."/>
        </authorList>
    </citation>
    <scope>NUCLEOTIDE SEQUENCE [LARGE SCALE GENOMIC DNA]</scope>
    <source>
        <strain evidence="2 3">LFN0009</strain>
    </source>
</reference>
<feature type="compositionally biased region" description="Basic and acidic residues" evidence="1">
    <location>
        <begin position="63"/>
        <end position="76"/>
    </location>
</feature>
<keyword evidence="3" id="KW-1185">Reference proteome</keyword>
<protein>
    <submittedName>
        <fullName evidence="2">Uncharacterized protein</fullName>
    </submittedName>
</protein>
<evidence type="ECO:0000313" key="3">
    <source>
        <dbReference type="Proteomes" id="UP000652219"/>
    </source>
</evidence>
<accession>A0A8H6JQW6</accession>
<evidence type="ECO:0000256" key="1">
    <source>
        <dbReference type="SAM" id="MobiDB-lite"/>
    </source>
</evidence>
<dbReference type="AlphaFoldDB" id="A0A8H6JQW6"/>
<proteinExistence type="predicted"/>
<dbReference type="Proteomes" id="UP000652219">
    <property type="component" value="Unassembled WGS sequence"/>
</dbReference>